<dbReference type="Gene3D" id="3.30.310.10">
    <property type="entry name" value="TATA-Binding Protein"/>
    <property type="match status" value="1"/>
</dbReference>
<dbReference type="Ensembl" id="ENSPSTT00000020917.1">
    <property type="protein sequence ID" value="ENSPSTP00000019950.1"/>
    <property type="gene ID" value="ENSPSTG00000013407.1"/>
</dbReference>
<keyword evidence="10 11" id="KW-0968">Cytoplasmic vesicle</keyword>
<organism evidence="15 16">
    <name type="scientific">Pavo cristatus</name>
    <name type="common">Indian peafowl</name>
    <name type="synonym">Blue peafowl</name>
    <dbReference type="NCBI Taxonomy" id="9049"/>
    <lineage>
        <taxon>Eukaryota</taxon>
        <taxon>Metazoa</taxon>
        <taxon>Chordata</taxon>
        <taxon>Craniata</taxon>
        <taxon>Vertebrata</taxon>
        <taxon>Euteleostomi</taxon>
        <taxon>Archelosauria</taxon>
        <taxon>Archosauria</taxon>
        <taxon>Dinosauria</taxon>
        <taxon>Saurischia</taxon>
        <taxon>Theropoda</taxon>
        <taxon>Coelurosauria</taxon>
        <taxon>Aves</taxon>
        <taxon>Neognathae</taxon>
        <taxon>Galloanserae</taxon>
        <taxon>Galliformes</taxon>
        <taxon>Phasianidae</taxon>
        <taxon>Phasianinae</taxon>
        <taxon>Pavo</taxon>
    </lineage>
</organism>
<keyword evidence="6 11" id="KW-0931">ER-Golgi transport</keyword>
<keyword evidence="4 11" id="KW-0963">Cytoplasm</keyword>
<protein>
    <recommendedName>
        <fullName evidence="11">Coatomer subunit gamma</fullName>
    </recommendedName>
</protein>
<evidence type="ECO:0000256" key="2">
    <source>
        <dbReference type="ARBA" id="ARBA00010720"/>
    </source>
</evidence>
<dbReference type="FunFam" id="1.25.10.10:FF:000071">
    <property type="entry name" value="Coatomer subunit gamma"/>
    <property type="match status" value="1"/>
</dbReference>
<keyword evidence="8 11" id="KW-0333">Golgi apparatus</keyword>
<dbReference type="InterPro" id="IPR002553">
    <property type="entry name" value="Clathrin/coatomer_adapt-like_N"/>
</dbReference>
<dbReference type="InterPro" id="IPR013040">
    <property type="entry name" value="Coatomer_gsu_app_Ig-like_dom"/>
</dbReference>
<dbReference type="Gene3D" id="1.25.10.10">
    <property type="entry name" value="Leucine-rich Repeat Variant"/>
    <property type="match status" value="2"/>
</dbReference>
<dbReference type="Pfam" id="PF16381">
    <property type="entry name" value="Coatomer_g_Cpla"/>
    <property type="match status" value="1"/>
</dbReference>
<evidence type="ECO:0000256" key="8">
    <source>
        <dbReference type="ARBA" id="ARBA00023034"/>
    </source>
</evidence>
<evidence type="ECO:0000313" key="16">
    <source>
        <dbReference type="Proteomes" id="UP000694428"/>
    </source>
</evidence>
<dbReference type="GO" id="GO:0006886">
    <property type="term" value="P:intracellular protein transport"/>
    <property type="evidence" value="ECO:0007669"/>
    <property type="project" value="InterPro"/>
</dbReference>
<keyword evidence="3 11" id="KW-0813">Transport</keyword>
<dbReference type="InterPro" id="IPR011989">
    <property type="entry name" value="ARM-like"/>
</dbReference>
<dbReference type="GO" id="GO:0005198">
    <property type="term" value="F:structural molecule activity"/>
    <property type="evidence" value="ECO:0007669"/>
    <property type="project" value="InterPro"/>
</dbReference>
<dbReference type="PIRSF" id="PIRSF037093">
    <property type="entry name" value="Coatomer_gamma_subunit"/>
    <property type="match status" value="1"/>
</dbReference>
<feature type="domain" description="Coatomer subunit gamma C-terminal" evidence="14">
    <location>
        <begin position="624"/>
        <end position="736"/>
    </location>
</feature>
<dbReference type="GO" id="GO:0072384">
    <property type="term" value="P:organelle transport along microtubule"/>
    <property type="evidence" value="ECO:0007669"/>
    <property type="project" value="TreeGrafter"/>
</dbReference>
<dbReference type="GO" id="GO:0030126">
    <property type="term" value="C:COPI vesicle coat"/>
    <property type="evidence" value="ECO:0007669"/>
    <property type="project" value="InterPro"/>
</dbReference>
<dbReference type="SUPFAM" id="SSF48371">
    <property type="entry name" value="ARM repeat"/>
    <property type="match status" value="1"/>
</dbReference>
<dbReference type="GO" id="GO:0005793">
    <property type="term" value="C:endoplasmic reticulum-Golgi intermediate compartment"/>
    <property type="evidence" value="ECO:0007669"/>
    <property type="project" value="TreeGrafter"/>
</dbReference>
<feature type="domain" description="Clathrin/coatomer adaptor adaptin-like N-terminal" evidence="12">
    <location>
        <begin position="154"/>
        <end position="443"/>
    </location>
</feature>
<dbReference type="InterPro" id="IPR013041">
    <property type="entry name" value="Clathrin_app_Ig-like_sf"/>
</dbReference>
<reference evidence="15" key="1">
    <citation type="submission" date="2025-08" db="UniProtKB">
        <authorList>
            <consortium name="Ensembl"/>
        </authorList>
    </citation>
    <scope>IDENTIFICATION</scope>
</reference>
<dbReference type="GO" id="GO:0005783">
    <property type="term" value="C:endoplasmic reticulum"/>
    <property type="evidence" value="ECO:0007669"/>
    <property type="project" value="TreeGrafter"/>
</dbReference>
<evidence type="ECO:0000259" key="12">
    <source>
        <dbReference type="Pfam" id="PF01602"/>
    </source>
</evidence>
<evidence type="ECO:0000256" key="10">
    <source>
        <dbReference type="ARBA" id="ARBA00023329"/>
    </source>
</evidence>
<dbReference type="InterPro" id="IPR012295">
    <property type="entry name" value="TBP_dom_sf"/>
</dbReference>
<dbReference type="Gene3D" id="2.60.40.1480">
    <property type="entry name" value="Coatomer, gamma subunit, appendage domain"/>
    <property type="match status" value="1"/>
</dbReference>
<dbReference type="PANTHER" id="PTHR10261:SF4">
    <property type="entry name" value="COATOMER SUBUNIT GAMMA-2"/>
    <property type="match status" value="1"/>
</dbReference>
<dbReference type="Proteomes" id="UP000694428">
    <property type="component" value="Unplaced"/>
</dbReference>
<feature type="domain" description="Clathrin/coatomer adaptor adaptin-like N-terminal" evidence="12">
    <location>
        <begin position="2"/>
        <end position="122"/>
    </location>
</feature>
<evidence type="ECO:0000313" key="15">
    <source>
        <dbReference type="Ensembl" id="ENSPSTP00000019950.1"/>
    </source>
</evidence>
<dbReference type="AlphaFoldDB" id="A0A8C9FTA3"/>
<dbReference type="Pfam" id="PF01602">
    <property type="entry name" value="Adaptin_N"/>
    <property type="match status" value="2"/>
</dbReference>
<feature type="domain" description="Coatomer gamma subunit appendage Ig-like subdomain" evidence="13">
    <location>
        <begin position="525"/>
        <end position="622"/>
    </location>
</feature>
<dbReference type="InterPro" id="IPR009028">
    <property type="entry name" value="Coatomer/calthrin_app_sub_C"/>
</dbReference>
<comment type="subunit">
    <text evidence="11">Oligomeric complex.</text>
</comment>
<comment type="subcellular location">
    <subcellularLocation>
        <location evidence="11">Cytoplasm</location>
    </subcellularLocation>
    <subcellularLocation>
        <location evidence="1 11">Golgi apparatus membrane</location>
        <topology evidence="1 11">Peripheral membrane protein</topology>
        <orientation evidence="1 11">Cytoplasmic side</orientation>
    </subcellularLocation>
    <subcellularLocation>
        <location evidence="11">Cytoplasmic vesicle</location>
        <location evidence="11">COPI-coated vesicle membrane</location>
        <topology evidence="11">Peripheral membrane protein</topology>
        <orientation evidence="11">Cytoplasmic side</orientation>
    </subcellularLocation>
</comment>
<dbReference type="InterPro" id="IPR037067">
    <property type="entry name" value="Coatomer_gsu_app_sf"/>
</dbReference>
<evidence type="ECO:0000256" key="6">
    <source>
        <dbReference type="ARBA" id="ARBA00022892"/>
    </source>
</evidence>
<dbReference type="PANTHER" id="PTHR10261">
    <property type="entry name" value="COATOMER SUBUNIT GAMMA"/>
    <property type="match status" value="1"/>
</dbReference>
<dbReference type="GO" id="GO:0000139">
    <property type="term" value="C:Golgi membrane"/>
    <property type="evidence" value="ECO:0007669"/>
    <property type="project" value="UniProtKB-SubCell"/>
</dbReference>
<evidence type="ECO:0000256" key="9">
    <source>
        <dbReference type="ARBA" id="ARBA00023136"/>
    </source>
</evidence>
<dbReference type="InterPro" id="IPR032154">
    <property type="entry name" value="Coatomer_g_Cpla"/>
</dbReference>
<comment type="similarity">
    <text evidence="2 11">Belongs to the COPG family.</text>
</comment>
<evidence type="ECO:0000256" key="5">
    <source>
        <dbReference type="ARBA" id="ARBA00022737"/>
    </source>
</evidence>
<dbReference type="FunFam" id="2.60.40.1480:FF:000001">
    <property type="entry name" value="Coatomer subunit gamma"/>
    <property type="match status" value="1"/>
</dbReference>
<keyword evidence="5" id="KW-0677">Repeat</keyword>
<dbReference type="SUPFAM" id="SSF55711">
    <property type="entry name" value="Subdomain of clathrin and coatomer appendage domain"/>
    <property type="match status" value="1"/>
</dbReference>
<dbReference type="FunFam" id="3.30.310.10:FF:000006">
    <property type="entry name" value="Coatomer subunit gamma"/>
    <property type="match status" value="1"/>
</dbReference>
<comment type="function">
    <text evidence="11">The coatomer is a cytosolic protein complex that binds to dilysine motifs and reversibly associates with Golgi non-clathrin-coated vesicles, which further mediate biosynthetic protein transport from the ER, via the Golgi up to the trans Golgi network. Coatomer complex is required for budding from Golgi membranes, and is essential for the retrograde Golgi-to-ER transport of dilysine-tagged proteins.</text>
</comment>
<name>A0A8C9FTA3_PAVCR</name>
<evidence type="ECO:0000256" key="7">
    <source>
        <dbReference type="ARBA" id="ARBA00022927"/>
    </source>
</evidence>
<dbReference type="InterPro" id="IPR017106">
    <property type="entry name" value="Coatomer_gsu"/>
</dbReference>
<dbReference type="SUPFAM" id="SSF49348">
    <property type="entry name" value="Clathrin adaptor appendage domain"/>
    <property type="match status" value="1"/>
</dbReference>
<evidence type="ECO:0000256" key="11">
    <source>
        <dbReference type="PIRNR" id="PIRNR037093"/>
    </source>
</evidence>
<reference evidence="15" key="2">
    <citation type="submission" date="2025-09" db="UniProtKB">
        <authorList>
            <consortium name="Ensembl"/>
        </authorList>
    </citation>
    <scope>IDENTIFICATION</scope>
</reference>
<evidence type="ECO:0000259" key="14">
    <source>
        <dbReference type="Pfam" id="PF16381"/>
    </source>
</evidence>
<proteinExistence type="inferred from homology"/>
<dbReference type="GO" id="GO:0006888">
    <property type="term" value="P:endoplasmic reticulum to Golgi vesicle-mediated transport"/>
    <property type="evidence" value="ECO:0007669"/>
    <property type="project" value="TreeGrafter"/>
</dbReference>
<dbReference type="Pfam" id="PF08752">
    <property type="entry name" value="COP-gamma_platf"/>
    <property type="match status" value="1"/>
</dbReference>
<dbReference type="GO" id="GO:0009306">
    <property type="term" value="P:protein secretion"/>
    <property type="evidence" value="ECO:0007669"/>
    <property type="project" value="TreeGrafter"/>
</dbReference>
<evidence type="ECO:0000256" key="4">
    <source>
        <dbReference type="ARBA" id="ARBA00022490"/>
    </source>
</evidence>
<keyword evidence="16" id="KW-1185">Reference proteome</keyword>
<keyword evidence="7 11" id="KW-0653">Protein transport</keyword>
<dbReference type="GO" id="GO:0006891">
    <property type="term" value="P:intra-Golgi vesicle-mediated transport"/>
    <property type="evidence" value="ECO:0007669"/>
    <property type="project" value="TreeGrafter"/>
</dbReference>
<evidence type="ECO:0000259" key="13">
    <source>
        <dbReference type="Pfam" id="PF08752"/>
    </source>
</evidence>
<evidence type="ECO:0000256" key="3">
    <source>
        <dbReference type="ARBA" id="ARBA00022448"/>
    </source>
</evidence>
<dbReference type="InterPro" id="IPR016024">
    <property type="entry name" value="ARM-type_fold"/>
</dbReference>
<accession>A0A8C9FTA3</accession>
<sequence>MTRLFQSNDQTLRRMCYLTIKEMANISEDVIIVTSSLTKDMTGKEDVYRGPAIRALCRITDGTMLQAIERYMKQAIVDKVPSVSSSALVSSLHMMKISYDVVKRWINEAQEAASSDNIMVQLYVNQSYGKKKKALASNWKCSFCGISSVCRHESPLFDFIESCLRNKHEMVIYEAASAIIHLPNCTARELAPAVSVLQLFCSSPKPVLRYAAVRTLNKVAMKHPSAVTACNLDLENLITDSNRSIATLAITTLLKTGSESSVDRLMKQISSFVSEISDEFKVVVVQAISALCQKYPRKHSVMMTFLSNMLRDDGGFEYKRAIVDCIISIIEENPESKESGLAHLCEFIEDCEHTVLATKILHLLGKEGPRTPSPSKYIRFIFNRVVLENEAVRAAAVSALAKFGAQNENLLPSILVLLQRCMMDSDDEVRDRATFYLNVLQQRQIALNAAYIFNGLTVSVPGMEKALHQYTLEPSDKPFDMKTVPLATAPIFEQKAGNARASYNQVLGKAVSIQVAIMILDVCKQFDCTNTLNDQLLERVTVQMEPSDAYDVICCIPAPSLAYNQPGMCYTLVQMPQDDPTAVACTFSCTMKFTVRDCDPNTGVPDEDGYDDEYVLEDLEVTVSDHIQKVLKPNFAAAWEEVGDDFEKEETFALGSIKTLDEAVNNIIKFLGMQPCERSDKVPENKNSHTLYLAGVYRGGCDVLVRSRLALGDGVTMQVTVRSKEEMPVDVILASVG</sequence>
<keyword evidence="9 11" id="KW-0472">Membrane</keyword>
<evidence type="ECO:0000256" key="1">
    <source>
        <dbReference type="ARBA" id="ARBA00004255"/>
    </source>
</evidence>